<name>A0AAD8AW08_BIOPF</name>
<accession>A0AAD8AW08</accession>
<protein>
    <submittedName>
        <fullName evidence="1">Uncharacterized protein</fullName>
    </submittedName>
</protein>
<evidence type="ECO:0000313" key="2">
    <source>
        <dbReference type="Proteomes" id="UP001233172"/>
    </source>
</evidence>
<dbReference type="AlphaFoldDB" id="A0AAD8AW08"/>
<comment type="caution">
    <text evidence="1">The sequence shown here is derived from an EMBL/GenBank/DDBJ whole genome shotgun (WGS) entry which is preliminary data.</text>
</comment>
<dbReference type="EMBL" id="JASAOG010000217">
    <property type="protein sequence ID" value="KAK0043423.1"/>
    <property type="molecule type" value="Genomic_DNA"/>
</dbReference>
<proteinExistence type="predicted"/>
<sequence>MTGVEVSGIAVLEVSGMTGVEMSGIAVLEVSGMTSVEMSLFFQRNVVGVKMGVPFTQHIYVKRVSKVQSRSSTSQLKLELILKFATRQRV</sequence>
<gene>
    <name evidence="1" type="ORF">Bpfe_027158</name>
</gene>
<reference evidence="1" key="2">
    <citation type="submission" date="2023-04" db="EMBL/GenBank/DDBJ databases">
        <authorList>
            <person name="Bu L."/>
            <person name="Lu L."/>
            <person name="Laidemitt M.R."/>
            <person name="Zhang S.M."/>
            <person name="Mutuku M."/>
            <person name="Mkoji G."/>
            <person name="Steinauer M."/>
            <person name="Loker E.S."/>
        </authorList>
    </citation>
    <scope>NUCLEOTIDE SEQUENCE</scope>
    <source>
        <strain evidence="1">KasaAsao</strain>
        <tissue evidence="1">Whole Snail</tissue>
    </source>
</reference>
<reference evidence="1" key="1">
    <citation type="journal article" date="2023" name="PLoS Negl. Trop. Dis.">
        <title>A genome sequence for Biomphalaria pfeifferi, the major vector snail for the human-infecting parasite Schistosoma mansoni.</title>
        <authorList>
            <person name="Bu L."/>
            <person name="Lu L."/>
            <person name="Laidemitt M.R."/>
            <person name="Zhang S.M."/>
            <person name="Mutuku M."/>
            <person name="Mkoji G."/>
            <person name="Steinauer M."/>
            <person name="Loker E.S."/>
        </authorList>
    </citation>
    <scope>NUCLEOTIDE SEQUENCE</scope>
    <source>
        <strain evidence="1">KasaAsao</strain>
    </source>
</reference>
<organism evidence="1 2">
    <name type="scientific">Biomphalaria pfeifferi</name>
    <name type="common">Bloodfluke planorb</name>
    <name type="synonym">Freshwater snail</name>
    <dbReference type="NCBI Taxonomy" id="112525"/>
    <lineage>
        <taxon>Eukaryota</taxon>
        <taxon>Metazoa</taxon>
        <taxon>Spiralia</taxon>
        <taxon>Lophotrochozoa</taxon>
        <taxon>Mollusca</taxon>
        <taxon>Gastropoda</taxon>
        <taxon>Heterobranchia</taxon>
        <taxon>Euthyneura</taxon>
        <taxon>Panpulmonata</taxon>
        <taxon>Hygrophila</taxon>
        <taxon>Lymnaeoidea</taxon>
        <taxon>Planorbidae</taxon>
        <taxon>Biomphalaria</taxon>
    </lineage>
</organism>
<evidence type="ECO:0000313" key="1">
    <source>
        <dbReference type="EMBL" id="KAK0043423.1"/>
    </source>
</evidence>
<keyword evidence="2" id="KW-1185">Reference proteome</keyword>
<dbReference type="Proteomes" id="UP001233172">
    <property type="component" value="Unassembled WGS sequence"/>
</dbReference>